<dbReference type="InterPro" id="IPR017871">
    <property type="entry name" value="ABC_transporter-like_CS"/>
</dbReference>
<dbReference type="EMBL" id="JBEPML010000010">
    <property type="protein sequence ID" value="MET3792773.1"/>
    <property type="molecule type" value="Genomic_DNA"/>
</dbReference>
<feature type="domain" description="ABC transporter" evidence="9">
    <location>
        <begin position="10"/>
        <end position="254"/>
    </location>
</feature>
<evidence type="ECO:0000256" key="8">
    <source>
        <dbReference type="ARBA" id="ARBA00023136"/>
    </source>
</evidence>
<dbReference type="PIRSF" id="PIRSF039085">
    <property type="entry name" value="ABC_ATPase_HisP"/>
    <property type="match status" value="1"/>
</dbReference>
<evidence type="ECO:0000256" key="2">
    <source>
        <dbReference type="ARBA" id="ARBA00005417"/>
    </source>
</evidence>
<gene>
    <name evidence="10" type="ORF">ABID37_002996</name>
</gene>
<dbReference type="InterPro" id="IPR050086">
    <property type="entry name" value="MetN_ABC_transporter-like"/>
</dbReference>
<sequence length="275" mass="30403">MIYDPPKPVIKIRNLVKSFGPFTALSGISLDINPSEVVCIIGPSGSGKSTLLRCTAFLEEYTSGEVEIEGRLLGYRKTPAGMVRESERNIDTARRNVGMVFQHFNLWPHMTVLDNVTLGPRLTKGVPAAEVSEKGRIALAKVGLADFTDRYPSRLSGGQQQRVAIARALAMEPHVILFDEPTSALDPQLVGEVLDVMKQLANEGITMVVVTHEMGFAAQVANRVVFMDRGQVVEQGSPDKLFNEPESPRLQEFLDTWRQRNLLFRSEPQQLVAAC</sequence>
<keyword evidence="11" id="KW-1185">Reference proteome</keyword>
<dbReference type="PROSITE" id="PS50893">
    <property type="entry name" value="ABC_TRANSPORTER_2"/>
    <property type="match status" value="1"/>
</dbReference>
<dbReference type="Pfam" id="PF00005">
    <property type="entry name" value="ABC_tran"/>
    <property type="match status" value="1"/>
</dbReference>
<evidence type="ECO:0000313" key="11">
    <source>
        <dbReference type="Proteomes" id="UP001549076"/>
    </source>
</evidence>
<evidence type="ECO:0000256" key="1">
    <source>
        <dbReference type="ARBA" id="ARBA00004202"/>
    </source>
</evidence>
<dbReference type="InterPro" id="IPR003439">
    <property type="entry name" value="ABC_transporter-like_ATP-bd"/>
</dbReference>
<evidence type="ECO:0000256" key="3">
    <source>
        <dbReference type="ARBA" id="ARBA00022448"/>
    </source>
</evidence>
<dbReference type="InterPro" id="IPR027417">
    <property type="entry name" value="P-loop_NTPase"/>
</dbReference>
<comment type="caution">
    <text evidence="10">The sequence shown here is derived from an EMBL/GenBank/DDBJ whole genome shotgun (WGS) entry which is preliminary data.</text>
</comment>
<evidence type="ECO:0000256" key="7">
    <source>
        <dbReference type="ARBA" id="ARBA00022970"/>
    </source>
</evidence>
<accession>A0ABV2N4A6</accession>
<evidence type="ECO:0000259" key="9">
    <source>
        <dbReference type="PROSITE" id="PS50893"/>
    </source>
</evidence>
<dbReference type="InterPro" id="IPR030679">
    <property type="entry name" value="ABC_ATPase_HisP-typ"/>
</dbReference>
<keyword evidence="8" id="KW-0472">Membrane</keyword>
<evidence type="ECO:0000256" key="5">
    <source>
        <dbReference type="ARBA" id="ARBA00022741"/>
    </source>
</evidence>
<dbReference type="GO" id="GO:0005524">
    <property type="term" value="F:ATP binding"/>
    <property type="evidence" value="ECO:0007669"/>
    <property type="project" value="UniProtKB-KW"/>
</dbReference>
<keyword evidence="6 10" id="KW-0067">ATP-binding</keyword>
<evidence type="ECO:0000256" key="6">
    <source>
        <dbReference type="ARBA" id="ARBA00022840"/>
    </source>
</evidence>
<evidence type="ECO:0000313" key="10">
    <source>
        <dbReference type="EMBL" id="MET3792773.1"/>
    </source>
</evidence>
<dbReference type="CDD" id="cd03262">
    <property type="entry name" value="ABC_HisP_GlnQ"/>
    <property type="match status" value="1"/>
</dbReference>
<proteinExistence type="inferred from homology"/>
<reference evidence="10 11" key="1">
    <citation type="submission" date="2024-06" db="EMBL/GenBank/DDBJ databases">
        <title>Genomic Encyclopedia of Type Strains, Phase IV (KMG-IV): sequencing the most valuable type-strain genomes for metagenomic binning, comparative biology and taxonomic classification.</title>
        <authorList>
            <person name="Goeker M."/>
        </authorList>
    </citation>
    <scope>NUCLEOTIDE SEQUENCE [LARGE SCALE GENOMIC DNA]</scope>
    <source>
        <strain evidence="10 11">DSM 27865</strain>
    </source>
</reference>
<dbReference type="Proteomes" id="UP001549076">
    <property type="component" value="Unassembled WGS sequence"/>
</dbReference>
<organism evidence="10 11">
    <name type="scientific">Aquamicrobium terrae</name>
    <dbReference type="NCBI Taxonomy" id="1324945"/>
    <lineage>
        <taxon>Bacteria</taxon>
        <taxon>Pseudomonadati</taxon>
        <taxon>Pseudomonadota</taxon>
        <taxon>Alphaproteobacteria</taxon>
        <taxon>Hyphomicrobiales</taxon>
        <taxon>Phyllobacteriaceae</taxon>
        <taxon>Aquamicrobium</taxon>
    </lineage>
</organism>
<keyword evidence="7" id="KW-0029">Amino-acid transport</keyword>
<evidence type="ECO:0000256" key="4">
    <source>
        <dbReference type="ARBA" id="ARBA00022475"/>
    </source>
</evidence>
<protein>
    <submittedName>
        <fullName evidence="10">Polar amino acid transport system ATP-binding protein</fullName>
    </submittedName>
</protein>
<dbReference type="InterPro" id="IPR003593">
    <property type="entry name" value="AAA+_ATPase"/>
</dbReference>
<keyword evidence="3" id="KW-0813">Transport</keyword>
<comment type="subcellular location">
    <subcellularLocation>
        <location evidence="1">Cell membrane</location>
        <topology evidence="1">Peripheral membrane protein</topology>
    </subcellularLocation>
</comment>
<dbReference type="PANTHER" id="PTHR43166:SF9">
    <property type="entry name" value="GLUTAMATE_ASPARTATE IMPORT ATP-BINDING PROTEIN GLTL"/>
    <property type="match status" value="1"/>
</dbReference>
<dbReference type="PROSITE" id="PS00211">
    <property type="entry name" value="ABC_TRANSPORTER_1"/>
    <property type="match status" value="1"/>
</dbReference>
<name>A0ABV2N4A6_9HYPH</name>
<dbReference type="SUPFAM" id="SSF52540">
    <property type="entry name" value="P-loop containing nucleoside triphosphate hydrolases"/>
    <property type="match status" value="1"/>
</dbReference>
<comment type="similarity">
    <text evidence="2">Belongs to the ABC transporter superfamily.</text>
</comment>
<keyword evidence="4" id="KW-1003">Cell membrane</keyword>
<dbReference type="PANTHER" id="PTHR43166">
    <property type="entry name" value="AMINO ACID IMPORT ATP-BINDING PROTEIN"/>
    <property type="match status" value="1"/>
</dbReference>
<dbReference type="Gene3D" id="3.40.50.300">
    <property type="entry name" value="P-loop containing nucleotide triphosphate hydrolases"/>
    <property type="match status" value="1"/>
</dbReference>
<keyword evidence="5" id="KW-0547">Nucleotide-binding</keyword>
<dbReference type="RefSeq" id="WP_354196089.1">
    <property type="nucleotide sequence ID" value="NZ_JBEPML010000010.1"/>
</dbReference>
<dbReference type="SMART" id="SM00382">
    <property type="entry name" value="AAA"/>
    <property type="match status" value="1"/>
</dbReference>